<keyword evidence="4" id="KW-1003">Cell membrane</keyword>
<comment type="caution">
    <text evidence="20">The sequence shown here is derived from an EMBL/GenBank/DDBJ whole genome shotgun (WGS) entry which is preliminary data.</text>
</comment>
<keyword evidence="6" id="KW-0808">Transferase</keyword>
<dbReference type="PRINTS" id="PR00344">
    <property type="entry name" value="BCTRLSENSOR"/>
</dbReference>
<evidence type="ECO:0000256" key="13">
    <source>
        <dbReference type="ARBA" id="ARBA00023026"/>
    </source>
</evidence>
<evidence type="ECO:0000259" key="18">
    <source>
        <dbReference type="PROSITE" id="PS50109"/>
    </source>
</evidence>
<dbReference type="SUPFAM" id="SSF55874">
    <property type="entry name" value="ATPase domain of HSP90 chaperone/DNA topoisomerase II/histidine kinase"/>
    <property type="match status" value="1"/>
</dbReference>
<evidence type="ECO:0000256" key="17">
    <source>
        <dbReference type="SAM" id="Phobius"/>
    </source>
</evidence>
<dbReference type="Pfam" id="PF00512">
    <property type="entry name" value="HisKA"/>
    <property type="match status" value="1"/>
</dbReference>
<dbReference type="InterPro" id="IPR004358">
    <property type="entry name" value="Sig_transdc_His_kin-like_C"/>
</dbReference>
<dbReference type="InterPro" id="IPR005467">
    <property type="entry name" value="His_kinase_dom"/>
</dbReference>
<keyword evidence="21" id="KW-1185">Reference proteome</keyword>
<comment type="subcellular location">
    <subcellularLocation>
        <location evidence="2">Cell membrane</location>
        <topology evidence="2">Multi-pass membrane protein</topology>
    </subcellularLocation>
</comment>
<evidence type="ECO:0000256" key="16">
    <source>
        <dbReference type="ARBA" id="ARBA00040841"/>
    </source>
</evidence>
<protein>
    <recommendedName>
        <fullName evidence="16">Heme sensor protein HssS</fullName>
        <ecNumber evidence="3">2.7.13.3</ecNumber>
    </recommendedName>
</protein>
<comment type="function">
    <text evidence="15">Member of the two-component regulatory system HssS/HssR involved in intracellular heme homeostasis and tempering of staphylococcal virulence. HssS functions as a heme sensor histidine kinase which is autophosphorylated at a histidine residue and transfers its phosphate group to an aspartate residue of HssR. HssR/HssS activates the expression of hrtAB, an efflux pump, in response to extracellular heme, hemin, hemoglobin or blood.</text>
</comment>
<evidence type="ECO:0000256" key="4">
    <source>
        <dbReference type="ARBA" id="ARBA00022475"/>
    </source>
</evidence>
<dbReference type="Gene3D" id="1.10.287.130">
    <property type="match status" value="1"/>
</dbReference>
<dbReference type="EC" id="2.7.13.3" evidence="3"/>
<dbReference type="CDD" id="cd00082">
    <property type="entry name" value="HisKA"/>
    <property type="match status" value="1"/>
</dbReference>
<evidence type="ECO:0000313" key="20">
    <source>
        <dbReference type="EMBL" id="MEK8131973.1"/>
    </source>
</evidence>
<dbReference type="PANTHER" id="PTHR45528">
    <property type="entry name" value="SENSOR HISTIDINE KINASE CPXA"/>
    <property type="match status" value="1"/>
</dbReference>
<accession>A0ABU9DV10</accession>
<evidence type="ECO:0000256" key="5">
    <source>
        <dbReference type="ARBA" id="ARBA00022553"/>
    </source>
</evidence>
<dbReference type="SMART" id="SM00388">
    <property type="entry name" value="HisKA"/>
    <property type="match status" value="1"/>
</dbReference>
<keyword evidence="10" id="KW-0067">ATP-binding</keyword>
<evidence type="ECO:0000256" key="2">
    <source>
        <dbReference type="ARBA" id="ARBA00004651"/>
    </source>
</evidence>
<evidence type="ECO:0000256" key="11">
    <source>
        <dbReference type="ARBA" id="ARBA00022989"/>
    </source>
</evidence>
<evidence type="ECO:0000313" key="21">
    <source>
        <dbReference type="Proteomes" id="UP001469365"/>
    </source>
</evidence>
<dbReference type="CDD" id="cd06225">
    <property type="entry name" value="HAMP"/>
    <property type="match status" value="1"/>
</dbReference>
<keyword evidence="13" id="KW-0843">Virulence</keyword>
<dbReference type="InterPro" id="IPR003594">
    <property type="entry name" value="HATPase_dom"/>
</dbReference>
<dbReference type="InterPro" id="IPR036890">
    <property type="entry name" value="HATPase_C_sf"/>
</dbReference>
<organism evidence="20 21">
    <name type="scientific">Paenibacillus filicis</name>
    <dbReference type="NCBI Taxonomy" id="669464"/>
    <lineage>
        <taxon>Bacteria</taxon>
        <taxon>Bacillati</taxon>
        <taxon>Bacillota</taxon>
        <taxon>Bacilli</taxon>
        <taxon>Bacillales</taxon>
        <taxon>Paenibacillaceae</taxon>
        <taxon>Paenibacillus</taxon>
    </lineage>
</organism>
<dbReference type="InterPro" id="IPR050398">
    <property type="entry name" value="HssS/ArlS-like"/>
</dbReference>
<dbReference type="PROSITE" id="PS50885">
    <property type="entry name" value="HAMP"/>
    <property type="match status" value="1"/>
</dbReference>
<sequence>MKTLYIRIVLTYVGIAMISGLLALLLTNWYYLDALRASSEQKALHVASELRALYEELPGAELPVYLSHMGRLGFQLYAVDEQLNGAYYGAPFKDTALGEESIRRVLAGQTYQGLLEERRLLMVNGFFENSLANTVGLRVLWQGEAYALFVRPDMQQQIGEVRRLLGVLLGLTFVLSMVFMMVCTRFIVKPVKQLTKATTALAAGNYSFSVDVNRQDELGDLTRHFSRMADSLKQLDDMRQEFVANVSHEIQSPLTTIQGFAQAMRSGEATPEEGQRYLALIEEESRRLSSLGKQLLTLAALDKEAGMLKSSMFRLDEQIRQALIVTEWQWSEKGLSLDPELEEVTLAADAQLLFQVWINLITNAIKFSPEGGWLGIRLAAERGQAIVTVRDSGSGIPAADLPHIFERFYKADKNRSRSAASGSGLGLAIASRIVSLHNGTIEAYSVPGQGAVFVVRLPLRSEADM</sequence>
<dbReference type="Pfam" id="PF02518">
    <property type="entry name" value="HATPase_c"/>
    <property type="match status" value="1"/>
</dbReference>
<keyword evidence="11 17" id="KW-1133">Transmembrane helix</keyword>
<feature type="transmembrane region" description="Helical" evidence="17">
    <location>
        <begin position="6"/>
        <end position="32"/>
    </location>
</feature>
<feature type="domain" description="HAMP" evidence="19">
    <location>
        <begin position="185"/>
        <end position="237"/>
    </location>
</feature>
<proteinExistence type="predicted"/>
<keyword evidence="5" id="KW-0597">Phosphoprotein</keyword>
<keyword evidence="7 17" id="KW-0812">Transmembrane</keyword>
<evidence type="ECO:0000256" key="10">
    <source>
        <dbReference type="ARBA" id="ARBA00022840"/>
    </source>
</evidence>
<comment type="catalytic activity">
    <reaction evidence="1">
        <text>ATP + protein L-histidine = ADP + protein N-phospho-L-histidine.</text>
        <dbReference type="EC" id="2.7.13.3"/>
    </reaction>
</comment>
<keyword evidence="14 17" id="KW-0472">Membrane</keyword>
<dbReference type="RefSeq" id="WP_341419101.1">
    <property type="nucleotide sequence ID" value="NZ_JBBPCC010000025.1"/>
</dbReference>
<evidence type="ECO:0000256" key="9">
    <source>
        <dbReference type="ARBA" id="ARBA00022777"/>
    </source>
</evidence>
<dbReference type="GO" id="GO:0016301">
    <property type="term" value="F:kinase activity"/>
    <property type="evidence" value="ECO:0007669"/>
    <property type="project" value="UniProtKB-KW"/>
</dbReference>
<reference evidence="20 21" key="1">
    <citation type="submission" date="2024-04" db="EMBL/GenBank/DDBJ databases">
        <title>draft genome sequnece of Paenibacillus filicis.</title>
        <authorList>
            <person name="Kim D.-U."/>
        </authorList>
    </citation>
    <scope>NUCLEOTIDE SEQUENCE [LARGE SCALE GENOMIC DNA]</scope>
    <source>
        <strain evidence="20 21">KACC14197</strain>
    </source>
</reference>
<dbReference type="CDD" id="cd00075">
    <property type="entry name" value="HATPase"/>
    <property type="match status" value="1"/>
</dbReference>
<evidence type="ECO:0000256" key="8">
    <source>
        <dbReference type="ARBA" id="ARBA00022741"/>
    </source>
</evidence>
<dbReference type="Gene3D" id="3.30.565.10">
    <property type="entry name" value="Histidine kinase-like ATPase, C-terminal domain"/>
    <property type="match status" value="1"/>
</dbReference>
<dbReference type="PROSITE" id="PS50109">
    <property type="entry name" value="HIS_KIN"/>
    <property type="match status" value="1"/>
</dbReference>
<feature type="transmembrane region" description="Helical" evidence="17">
    <location>
        <begin position="164"/>
        <end position="188"/>
    </location>
</feature>
<dbReference type="Gene3D" id="6.10.340.10">
    <property type="match status" value="1"/>
</dbReference>
<keyword evidence="12" id="KW-0902">Two-component regulatory system</keyword>
<dbReference type="InterPro" id="IPR003661">
    <property type="entry name" value="HisK_dim/P_dom"/>
</dbReference>
<evidence type="ECO:0000256" key="1">
    <source>
        <dbReference type="ARBA" id="ARBA00000085"/>
    </source>
</evidence>
<evidence type="ECO:0000256" key="14">
    <source>
        <dbReference type="ARBA" id="ARBA00023136"/>
    </source>
</evidence>
<dbReference type="InterPro" id="IPR003660">
    <property type="entry name" value="HAMP_dom"/>
</dbReference>
<evidence type="ECO:0000256" key="6">
    <source>
        <dbReference type="ARBA" id="ARBA00022679"/>
    </source>
</evidence>
<evidence type="ECO:0000256" key="7">
    <source>
        <dbReference type="ARBA" id="ARBA00022692"/>
    </source>
</evidence>
<dbReference type="Proteomes" id="UP001469365">
    <property type="component" value="Unassembled WGS sequence"/>
</dbReference>
<dbReference type="Pfam" id="PF00672">
    <property type="entry name" value="HAMP"/>
    <property type="match status" value="1"/>
</dbReference>
<dbReference type="SMART" id="SM00304">
    <property type="entry name" value="HAMP"/>
    <property type="match status" value="1"/>
</dbReference>
<evidence type="ECO:0000256" key="15">
    <source>
        <dbReference type="ARBA" id="ARBA00037219"/>
    </source>
</evidence>
<feature type="domain" description="Histidine kinase" evidence="18">
    <location>
        <begin position="245"/>
        <end position="461"/>
    </location>
</feature>
<name>A0ABU9DV10_9BACL</name>
<dbReference type="PANTHER" id="PTHR45528:SF11">
    <property type="entry name" value="HISTIDINE KINASE"/>
    <property type="match status" value="1"/>
</dbReference>
<dbReference type="SMART" id="SM00387">
    <property type="entry name" value="HATPase_c"/>
    <property type="match status" value="1"/>
</dbReference>
<evidence type="ECO:0000259" key="19">
    <source>
        <dbReference type="PROSITE" id="PS50885"/>
    </source>
</evidence>
<dbReference type="SUPFAM" id="SSF47384">
    <property type="entry name" value="Homodimeric domain of signal transducing histidine kinase"/>
    <property type="match status" value="1"/>
</dbReference>
<evidence type="ECO:0000256" key="12">
    <source>
        <dbReference type="ARBA" id="ARBA00023012"/>
    </source>
</evidence>
<dbReference type="InterPro" id="IPR036097">
    <property type="entry name" value="HisK_dim/P_sf"/>
</dbReference>
<dbReference type="EMBL" id="JBBPCC010000025">
    <property type="protein sequence ID" value="MEK8131973.1"/>
    <property type="molecule type" value="Genomic_DNA"/>
</dbReference>
<keyword evidence="9 20" id="KW-0418">Kinase</keyword>
<keyword evidence="8" id="KW-0547">Nucleotide-binding</keyword>
<gene>
    <name evidence="20" type="ORF">WMW72_29100</name>
</gene>
<dbReference type="SUPFAM" id="SSF158472">
    <property type="entry name" value="HAMP domain-like"/>
    <property type="match status" value="1"/>
</dbReference>
<evidence type="ECO:0000256" key="3">
    <source>
        <dbReference type="ARBA" id="ARBA00012438"/>
    </source>
</evidence>